<protein>
    <submittedName>
        <fullName evidence="2">BnaC08g11560D protein</fullName>
    </submittedName>
</protein>
<evidence type="ECO:0000313" key="2">
    <source>
        <dbReference type="EMBL" id="CDY08926.1"/>
    </source>
</evidence>
<name>A0A078F699_BRANA</name>
<dbReference type="EMBL" id="LK031990">
    <property type="protein sequence ID" value="CDY08926.1"/>
    <property type="molecule type" value="Genomic_DNA"/>
</dbReference>
<feature type="region of interest" description="Disordered" evidence="1">
    <location>
        <begin position="1"/>
        <end position="20"/>
    </location>
</feature>
<accession>A0A078F699</accession>
<dbReference type="PaxDb" id="3708-A0A078F699"/>
<feature type="compositionally biased region" description="Pro residues" evidence="1">
    <location>
        <begin position="1"/>
        <end position="11"/>
    </location>
</feature>
<sequence>MESPPPTPPFETPGTKIQTF</sequence>
<evidence type="ECO:0000256" key="1">
    <source>
        <dbReference type="SAM" id="MobiDB-lite"/>
    </source>
</evidence>
<dbReference type="Gramene" id="CDY08926">
    <property type="protein sequence ID" value="CDY08926"/>
    <property type="gene ID" value="GSBRNA2T00000954001"/>
</dbReference>
<dbReference type="AlphaFoldDB" id="A0A078F699"/>
<gene>
    <name evidence="2" type="primary">BnaC08g11560D</name>
    <name evidence="2" type="ORF">GSBRNA2T00000954001</name>
</gene>
<keyword evidence="3" id="KW-1185">Reference proteome</keyword>
<proteinExistence type="predicted"/>
<reference evidence="2 3" key="1">
    <citation type="journal article" date="2014" name="Science">
        <title>Plant genetics. Early allopolyploid evolution in the post-Neolithic Brassica napus oilseed genome.</title>
        <authorList>
            <person name="Chalhoub B."/>
            <person name="Denoeud F."/>
            <person name="Liu S."/>
            <person name="Parkin I.A."/>
            <person name="Tang H."/>
            <person name="Wang X."/>
            <person name="Chiquet J."/>
            <person name="Belcram H."/>
            <person name="Tong C."/>
            <person name="Samans B."/>
            <person name="Correa M."/>
            <person name="Da Silva C."/>
            <person name="Just J."/>
            <person name="Falentin C."/>
            <person name="Koh C.S."/>
            <person name="Le Clainche I."/>
            <person name="Bernard M."/>
            <person name="Bento P."/>
            <person name="Noel B."/>
            <person name="Labadie K."/>
            <person name="Alberti A."/>
            <person name="Charles M."/>
            <person name="Arnaud D."/>
            <person name="Guo H."/>
            <person name="Daviaud C."/>
            <person name="Alamery S."/>
            <person name="Jabbari K."/>
            <person name="Zhao M."/>
            <person name="Edger P.P."/>
            <person name="Chelaifa H."/>
            <person name="Tack D."/>
            <person name="Lassalle G."/>
            <person name="Mestiri I."/>
            <person name="Schnel N."/>
            <person name="Le Paslier M.C."/>
            <person name="Fan G."/>
            <person name="Renault V."/>
            <person name="Bayer P.E."/>
            <person name="Golicz A.A."/>
            <person name="Manoli S."/>
            <person name="Lee T.H."/>
            <person name="Thi V.H."/>
            <person name="Chalabi S."/>
            <person name="Hu Q."/>
            <person name="Fan C."/>
            <person name="Tollenaere R."/>
            <person name="Lu Y."/>
            <person name="Battail C."/>
            <person name="Shen J."/>
            <person name="Sidebottom C.H."/>
            <person name="Wang X."/>
            <person name="Canaguier A."/>
            <person name="Chauveau A."/>
            <person name="Berard A."/>
            <person name="Deniot G."/>
            <person name="Guan M."/>
            <person name="Liu Z."/>
            <person name="Sun F."/>
            <person name="Lim Y.P."/>
            <person name="Lyons E."/>
            <person name="Town C.D."/>
            <person name="Bancroft I."/>
            <person name="Wang X."/>
            <person name="Meng J."/>
            <person name="Ma J."/>
            <person name="Pires J.C."/>
            <person name="King G.J."/>
            <person name="Brunel D."/>
            <person name="Delourme R."/>
            <person name="Renard M."/>
            <person name="Aury J.M."/>
            <person name="Adams K.L."/>
            <person name="Batley J."/>
            <person name="Snowdon R.J."/>
            <person name="Tost J."/>
            <person name="Edwards D."/>
            <person name="Zhou Y."/>
            <person name="Hua W."/>
            <person name="Sharpe A.G."/>
            <person name="Paterson A.H."/>
            <person name="Guan C."/>
            <person name="Wincker P."/>
        </authorList>
    </citation>
    <scope>NUCLEOTIDE SEQUENCE [LARGE SCALE GENOMIC DNA]</scope>
    <source>
        <strain evidence="3">cv. Darmor-bzh</strain>
    </source>
</reference>
<organism evidence="2 3">
    <name type="scientific">Brassica napus</name>
    <name type="common">Rape</name>
    <dbReference type="NCBI Taxonomy" id="3708"/>
    <lineage>
        <taxon>Eukaryota</taxon>
        <taxon>Viridiplantae</taxon>
        <taxon>Streptophyta</taxon>
        <taxon>Embryophyta</taxon>
        <taxon>Tracheophyta</taxon>
        <taxon>Spermatophyta</taxon>
        <taxon>Magnoliopsida</taxon>
        <taxon>eudicotyledons</taxon>
        <taxon>Gunneridae</taxon>
        <taxon>Pentapetalae</taxon>
        <taxon>rosids</taxon>
        <taxon>malvids</taxon>
        <taxon>Brassicales</taxon>
        <taxon>Brassicaceae</taxon>
        <taxon>Brassiceae</taxon>
        <taxon>Brassica</taxon>
    </lineage>
</organism>
<dbReference type="Proteomes" id="UP000028999">
    <property type="component" value="Unassembled WGS sequence"/>
</dbReference>
<evidence type="ECO:0000313" key="3">
    <source>
        <dbReference type="Proteomes" id="UP000028999"/>
    </source>
</evidence>